<sequence length="263" mass="28226">MNIKKNMKKWLFLALILSAVCVETISATRLHSCQTLANASATPIRVNAVTVDNSAIPTVSAADEGTGNRETVFADGALGMMIEGELNADGLYNNLTLRTPVFQCSLPGEQVHNPTYAPWVAEADLNGDGEKEIIVNLTSGYGTGMELNTVQVFSQNGENIPVESLQTGMARQFSSSVNGDQLQLKLNGVTHSLPLKGLPEQPASNKPPVFGGAVQQFKVDNNKLTAIYSLQVGMNGFIGELDATYQYDNGVLRLVPAKLNLEQ</sequence>
<feature type="chain" id="PRO_5047179027" description="VCBS repeat-containing protein" evidence="1">
    <location>
        <begin position="28"/>
        <end position="263"/>
    </location>
</feature>
<dbReference type="Proteomes" id="UP001185028">
    <property type="component" value="Unassembled WGS sequence"/>
</dbReference>
<keyword evidence="1" id="KW-0732">Signal</keyword>
<evidence type="ECO:0000313" key="3">
    <source>
        <dbReference type="Proteomes" id="UP001185028"/>
    </source>
</evidence>
<gene>
    <name evidence="2" type="ORF">JOC58_000750</name>
</gene>
<dbReference type="EMBL" id="JAVDQH010000002">
    <property type="protein sequence ID" value="MDR6242866.1"/>
    <property type="molecule type" value="Genomic_DNA"/>
</dbReference>
<keyword evidence="3" id="KW-1185">Reference proteome</keyword>
<feature type="signal peptide" evidence="1">
    <location>
        <begin position="1"/>
        <end position="27"/>
    </location>
</feature>
<evidence type="ECO:0000313" key="2">
    <source>
        <dbReference type="EMBL" id="MDR6242866.1"/>
    </source>
</evidence>
<comment type="caution">
    <text evidence="2">The sequence shown here is derived from an EMBL/GenBank/DDBJ whole genome shotgun (WGS) entry which is preliminary data.</text>
</comment>
<evidence type="ECO:0008006" key="4">
    <source>
        <dbReference type="Google" id="ProtNLM"/>
    </source>
</evidence>
<accession>A0ABU1IVC4</accession>
<name>A0ABU1IVC4_9BACL</name>
<reference evidence="2 3" key="1">
    <citation type="submission" date="2023-07" db="EMBL/GenBank/DDBJ databases">
        <title>Genomic Encyclopedia of Type Strains, Phase IV (KMG-IV): sequencing the most valuable type-strain genomes for metagenomic binning, comparative biology and taxonomic classification.</title>
        <authorList>
            <person name="Goeker M."/>
        </authorList>
    </citation>
    <scope>NUCLEOTIDE SEQUENCE [LARGE SCALE GENOMIC DNA]</scope>
    <source>
        <strain evidence="2 3">DSM 22170</strain>
    </source>
</reference>
<organism evidence="2 3">
    <name type="scientific">Paenibacillus hunanensis</name>
    <dbReference type="NCBI Taxonomy" id="539262"/>
    <lineage>
        <taxon>Bacteria</taxon>
        <taxon>Bacillati</taxon>
        <taxon>Bacillota</taxon>
        <taxon>Bacilli</taxon>
        <taxon>Bacillales</taxon>
        <taxon>Paenibacillaceae</taxon>
        <taxon>Paenibacillus</taxon>
    </lineage>
</organism>
<proteinExistence type="predicted"/>
<dbReference type="RefSeq" id="WP_188774340.1">
    <property type="nucleotide sequence ID" value="NZ_BMMB01000002.1"/>
</dbReference>
<evidence type="ECO:0000256" key="1">
    <source>
        <dbReference type="SAM" id="SignalP"/>
    </source>
</evidence>
<protein>
    <recommendedName>
        <fullName evidence="4">VCBS repeat-containing protein</fullName>
    </recommendedName>
</protein>